<dbReference type="VEuPathDB" id="CryptoDB:Vbra_2947"/>
<protein>
    <submittedName>
        <fullName evidence="1">Uncharacterized protein</fullName>
    </submittedName>
</protein>
<evidence type="ECO:0000313" key="2">
    <source>
        <dbReference type="Proteomes" id="UP000041254"/>
    </source>
</evidence>
<dbReference type="Proteomes" id="UP000041254">
    <property type="component" value="Unassembled WGS sequence"/>
</dbReference>
<sequence>METKTSLMTVALDATDLLNMLRQRHAQAKRVCVALSREPLVAASVTHTRATYETEAYGQEKAKLRRAA</sequence>
<dbReference type="AlphaFoldDB" id="A0A0G4EPA7"/>
<reference evidence="1 2" key="1">
    <citation type="submission" date="2014-11" db="EMBL/GenBank/DDBJ databases">
        <authorList>
            <person name="Zhu J."/>
            <person name="Qi W."/>
            <person name="Song R."/>
        </authorList>
    </citation>
    <scope>NUCLEOTIDE SEQUENCE [LARGE SCALE GENOMIC DNA]</scope>
</reference>
<evidence type="ECO:0000313" key="1">
    <source>
        <dbReference type="EMBL" id="CEL99286.1"/>
    </source>
</evidence>
<accession>A0A0G4EPA7</accession>
<dbReference type="InParanoid" id="A0A0G4EPA7"/>
<gene>
    <name evidence="1" type="ORF">Vbra_2947</name>
</gene>
<proteinExistence type="predicted"/>
<organism evidence="1 2">
    <name type="scientific">Vitrella brassicaformis (strain CCMP3155)</name>
    <dbReference type="NCBI Taxonomy" id="1169540"/>
    <lineage>
        <taxon>Eukaryota</taxon>
        <taxon>Sar</taxon>
        <taxon>Alveolata</taxon>
        <taxon>Colpodellida</taxon>
        <taxon>Vitrellaceae</taxon>
        <taxon>Vitrella</taxon>
    </lineage>
</organism>
<dbReference type="EMBL" id="CDMY01000277">
    <property type="protein sequence ID" value="CEL99286.1"/>
    <property type="molecule type" value="Genomic_DNA"/>
</dbReference>
<name>A0A0G4EPA7_VITBC</name>
<keyword evidence="2" id="KW-1185">Reference proteome</keyword>